<organism evidence="1 2">
    <name type="scientific">Manihot esculenta</name>
    <name type="common">Cassava</name>
    <name type="synonym">Jatropha manihot</name>
    <dbReference type="NCBI Taxonomy" id="3983"/>
    <lineage>
        <taxon>Eukaryota</taxon>
        <taxon>Viridiplantae</taxon>
        <taxon>Streptophyta</taxon>
        <taxon>Embryophyta</taxon>
        <taxon>Tracheophyta</taxon>
        <taxon>Spermatophyta</taxon>
        <taxon>Magnoliopsida</taxon>
        <taxon>eudicotyledons</taxon>
        <taxon>Gunneridae</taxon>
        <taxon>Pentapetalae</taxon>
        <taxon>rosids</taxon>
        <taxon>fabids</taxon>
        <taxon>Malpighiales</taxon>
        <taxon>Euphorbiaceae</taxon>
        <taxon>Crotonoideae</taxon>
        <taxon>Manihoteae</taxon>
        <taxon>Manihot</taxon>
    </lineage>
</organism>
<proteinExistence type="predicted"/>
<protein>
    <submittedName>
        <fullName evidence="1">Uncharacterized protein</fullName>
    </submittedName>
</protein>
<evidence type="ECO:0000313" key="1">
    <source>
        <dbReference type="EMBL" id="KAG8634079.1"/>
    </source>
</evidence>
<evidence type="ECO:0000313" key="2">
    <source>
        <dbReference type="Proteomes" id="UP000091857"/>
    </source>
</evidence>
<dbReference type="EMBL" id="CM004403">
    <property type="protein sequence ID" value="KAG8634079.1"/>
    <property type="molecule type" value="Genomic_DNA"/>
</dbReference>
<reference evidence="2" key="1">
    <citation type="journal article" date="2016" name="Nat. Biotechnol.">
        <title>Sequencing wild and cultivated cassava and related species reveals extensive interspecific hybridization and genetic diversity.</title>
        <authorList>
            <person name="Bredeson J.V."/>
            <person name="Lyons J.B."/>
            <person name="Prochnik S.E."/>
            <person name="Wu G.A."/>
            <person name="Ha C.M."/>
            <person name="Edsinger-Gonzales E."/>
            <person name="Grimwood J."/>
            <person name="Schmutz J."/>
            <person name="Rabbi I.Y."/>
            <person name="Egesi C."/>
            <person name="Nauluvula P."/>
            <person name="Lebot V."/>
            <person name="Ndunguru J."/>
            <person name="Mkamilo G."/>
            <person name="Bart R.S."/>
            <person name="Setter T.L."/>
            <person name="Gleadow R.M."/>
            <person name="Kulakow P."/>
            <person name="Ferguson M.E."/>
            <person name="Rounsley S."/>
            <person name="Rokhsar D.S."/>
        </authorList>
    </citation>
    <scope>NUCLEOTIDE SEQUENCE [LARGE SCALE GENOMIC DNA]</scope>
    <source>
        <strain evidence="2">cv. AM560-2</strain>
    </source>
</reference>
<dbReference type="Proteomes" id="UP000091857">
    <property type="component" value="Chromosome 17"/>
</dbReference>
<sequence length="89" mass="9999">MTRLLIYIFLILESYIDFCNGVGFPVVVGPGTWELGCVLTFGRSDCHVSKRYWLEETSFCLDTRNQKVGESRPSVSCGSKKVDLVFLGL</sequence>
<gene>
    <name evidence="1" type="ORF">MANES_17G011450v8</name>
</gene>
<accession>A0ACB7G2H2</accession>
<name>A0ACB7G2H2_MANES</name>
<comment type="caution">
    <text evidence="1">The sequence shown here is derived from an EMBL/GenBank/DDBJ whole genome shotgun (WGS) entry which is preliminary data.</text>
</comment>
<keyword evidence="2" id="KW-1185">Reference proteome</keyword>